<dbReference type="SUPFAM" id="SSF46785">
    <property type="entry name" value="Winged helix' DNA-binding domain"/>
    <property type="match status" value="1"/>
</dbReference>
<evidence type="ECO:0000256" key="1">
    <source>
        <dbReference type="ARBA" id="ARBA00023015"/>
    </source>
</evidence>
<dbReference type="InterPro" id="IPR036390">
    <property type="entry name" value="WH_DNA-bd_sf"/>
</dbReference>
<evidence type="ECO:0000259" key="4">
    <source>
        <dbReference type="PROSITE" id="PS50956"/>
    </source>
</evidence>
<dbReference type="InterPro" id="IPR011991">
    <property type="entry name" value="ArsR-like_HTH"/>
</dbReference>
<dbReference type="Pfam" id="PF13412">
    <property type="entry name" value="HTH_24"/>
    <property type="match status" value="1"/>
</dbReference>
<dbReference type="PROSITE" id="PS50956">
    <property type="entry name" value="HTH_ASNC_2"/>
    <property type="match status" value="1"/>
</dbReference>
<dbReference type="InterPro" id="IPR019887">
    <property type="entry name" value="Tscrpt_reg_AsnC/Lrp_C"/>
</dbReference>
<protein>
    <submittedName>
        <fullName evidence="5">DNA-binding transcriptional regulator AsnC</fullName>
    </submittedName>
</protein>
<dbReference type="Proteomes" id="UP000198902">
    <property type="component" value="Unassembled WGS sequence"/>
</dbReference>
<dbReference type="Pfam" id="PF01037">
    <property type="entry name" value="AsnC_trans_reg"/>
    <property type="match status" value="1"/>
</dbReference>
<evidence type="ECO:0000256" key="2">
    <source>
        <dbReference type="ARBA" id="ARBA00023125"/>
    </source>
</evidence>
<keyword evidence="1" id="KW-0805">Transcription regulation</keyword>
<feature type="domain" description="HTH asnC-type" evidence="4">
    <location>
        <begin position="1"/>
        <end position="62"/>
    </location>
</feature>
<dbReference type="InterPro" id="IPR036388">
    <property type="entry name" value="WH-like_DNA-bd_sf"/>
</dbReference>
<evidence type="ECO:0000313" key="5">
    <source>
        <dbReference type="EMBL" id="CQR51862.1"/>
    </source>
</evidence>
<dbReference type="InterPro" id="IPR019888">
    <property type="entry name" value="Tscrpt_reg_AsnC-like"/>
</dbReference>
<dbReference type="GO" id="GO:0005829">
    <property type="term" value="C:cytosol"/>
    <property type="evidence" value="ECO:0007669"/>
    <property type="project" value="TreeGrafter"/>
</dbReference>
<dbReference type="Gene3D" id="3.30.70.920">
    <property type="match status" value="1"/>
</dbReference>
<dbReference type="PRINTS" id="PR00033">
    <property type="entry name" value="HTHASNC"/>
</dbReference>
<dbReference type="SUPFAM" id="SSF54909">
    <property type="entry name" value="Dimeric alpha+beta barrel"/>
    <property type="match status" value="1"/>
</dbReference>
<name>A0A0D6JU17_9EURY</name>
<evidence type="ECO:0000256" key="3">
    <source>
        <dbReference type="ARBA" id="ARBA00023163"/>
    </source>
</evidence>
<sequence>MDEKDLRILKAIGTLESGSPDRITEETGIPKSTVHYRLERLQEQGIIKNDIFDVDFEKAGLNLTLITEVWAEYGSEYHKEVGDKLGEVPGVNQVYFTLGDTDFVLISHLASRGMVEDLISEFEEIDEISRTSSTFVITTIKDEPNPLNDYELEELKAALLPDVS</sequence>
<dbReference type="Gene3D" id="1.10.10.10">
    <property type="entry name" value="Winged helix-like DNA-binding domain superfamily/Winged helix DNA-binding domain"/>
    <property type="match status" value="1"/>
</dbReference>
<dbReference type="InterPro" id="IPR000485">
    <property type="entry name" value="AsnC-type_HTH_dom"/>
</dbReference>
<dbReference type="SMART" id="SM00344">
    <property type="entry name" value="HTH_ASNC"/>
    <property type="match status" value="1"/>
</dbReference>
<dbReference type="PANTHER" id="PTHR30154:SF34">
    <property type="entry name" value="TRANSCRIPTIONAL REGULATOR AZLB"/>
    <property type="match status" value="1"/>
</dbReference>
<dbReference type="InterPro" id="IPR011008">
    <property type="entry name" value="Dimeric_a/b-barrel"/>
</dbReference>
<keyword evidence="2 5" id="KW-0238">DNA-binding</keyword>
<dbReference type="PANTHER" id="PTHR30154">
    <property type="entry name" value="LEUCINE-RESPONSIVE REGULATORY PROTEIN"/>
    <property type="match status" value="1"/>
</dbReference>
<dbReference type="AlphaFoldDB" id="A0A0D6JU17"/>
<keyword evidence="6" id="KW-1185">Reference proteome</keyword>
<dbReference type="EMBL" id="CSTE01000003">
    <property type="protein sequence ID" value="CQR51862.1"/>
    <property type="molecule type" value="Genomic_DNA"/>
</dbReference>
<gene>
    <name evidence="5" type="ORF">BN996_02860</name>
</gene>
<dbReference type="RefSeq" id="WP_042664723.1">
    <property type="nucleotide sequence ID" value="NZ_CABLRR010000003.1"/>
</dbReference>
<dbReference type="OrthoDB" id="183514at2157"/>
<evidence type="ECO:0000313" key="6">
    <source>
        <dbReference type="Proteomes" id="UP000198902"/>
    </source>
</evidence>
<organism evidence="5 6">
    <name type="scientific">Haloferax massiliensis</name>
    <dbReference type="NCBI Taxonomy" id="1476858"/>
    <lineage>
        <taxon>Archaea</taxon>
        <taxon>Methanobacteriati</taxon>
        <taxon>Methanobacteriota</taxon>
        <taxon>Stenosarchaea group</taxon>
        <taxon>Halobacteria</taxon>
        <taxon>Halobacteriales</taxon>
        <taxon>Haloferacaceae</taxon>
        <taxon>Haloferax</taxon>
    </lineage>
</organism>
<accession>A0A0D6JU17</accession>
<dbReference type="CDD" id="cd00090">
    <property type="entry name" value="HTH_ARSR"/>
    <property type="match status" value="1"/>
</dbReference>
<keyword evidence="3" id="KW-0804">Transcription</keyword>
<proteinExistence type="predicted"/>
<dbReference type="GO" id="GO:0043565">
    <property type="term" value="F:sequence-specific DNA binding"/>
    <property type="evidence" value="ECO:0007669"/>
    <property type="project" value="InterPro"/>
</dbReference>
<reference evidence="6" key="1">
    <citation type="submission" date="2015-03" db="EMBL/GenBank/DDBJ databases">
        <authorList>
            <person name="Urmite Genomes"/>
        </authorList>
    </citation>
    <scope>NUCLEOTIDE SEQUENCE [LARGE SCALE GENOMIC DNA]</scope>
    <source>
        <strain evidence="6">Arc-Hr</strain>
    </source>
</reference>
<dbReference type="GO" id="GO:0043200">
    <property type="term" value="P:response to amino acid"/>
    <property type="evidence" value="ECO:0007669"/>
    <property type="project" value="TreeGrafter"/>
</dbReference>